<keyword evidence="1" id="KW-0472">Membrane</keyword>
<organism evidence="2 3">
    <name type="scientific">Parasedimentitalea huanghaiensis</name>
    <dbReference type="NCBI Taxonomy" id="2682100"/>
    <lineage>
        <taxon>Bacteria</taxon>
        <taxon>Pseudomonadati</taxon>
        <taxon>Pseudomonadota</taxon>
        <taxon>Alphaproteobacteria</taxon>
        <taxon>Rhodobacterales</taxon>
        <taxon>Paracoccaceae</taxon>
        <taxon>Parasedimentitalea</taxon>
    </lineage>
</organism>
<evidence type="ECO:0000313" key="3">
    <source>
        <dbReference type="Proteomes" id="UP000478892"/>
    </source>
</evidence>
<keyword evidence="1" id="KW-1133">Transmembrane helix</keyword>
<dbReference type="EMBL" id="WQLV01000008">
    <property type="protein sequence ID" value="MVO16820.1"/>
    <property type="molecule type" value="Genomic_DNA"/>
</dbReference>
<proteinExistence type="predicted"/>
<comment type="caution">
    <text evidence="2">The sequence shown here is derived from an EMBL/GenBank/DDBJ whole genome shotgun (WGS) entry which is preliminary data.</text>
</comment>
<keyword evidence="3" id="KW-1185">Reference proteome</keyword>
<name>A0A6L6WH97_9RHOB</name>
<evidence type="ECO:0000313" key="2">
    <source>
        <dbReference type="EMBL" id="MVO16820.1"/>
    </source>
</evidence>
<dbReference type="AlphaFoldDB" id="A0A6L6WH97"/>
<feature type="transmembrane region" description="Helical" evidence="1">
    <location>
        <begin position="352"/>
        <end position="370"/>
    </location>
</feature>
<protein>
    <submittedName>
        <fullName evidence="2">Uncharacterized protein</fullName>
    </submittedName>
</protein>
<gene>
    <name evidence="2" type="ORF">GO984_13455</name>
</gene>
<reference evidence="2 3" key="1">
    <citation type="submission" date="2019-12" db="EMBL/GenBank/DDBJ databases">
        <authorList>
            <person name="Zhang Y.-J."/>
        </authorList>
    </citation>
    <scope>NUCLEOTIDE SEQUENCE [LARGE SCALE GENOMIC DNA]</scope>
    <source>
        <strain evidence="2 3">CY05</strain>
    </source>
</reference>
<sequence length="478" mass="52861">MGFIRKWCQLKALDLTEAENRLIDACYAGIDCKFSNGDLPSRCSNPPGDQKIRASILRYLLLGGCEEKPLPICTINLSGAYITGTLHLDQQKLKNPLVLSKCYMSGELSAIGAFIPALEASKCVLSKMTLERAVVRNDVCLDGTVFSERVCLSGARIKGQLDCENAEFNSRKNFQGPGPNAPPYAFDGQDMHVGHGFFWKHVSVPKGAVDISLAHVGVLVDDYDSWPGEGRLRLNGFRYEGLANSPKDPRGRKKWLKEGSYWNGEFFPQPYTQLAKALRELGHDADARILLEERERLLKIEARKAMQVDTDPPSRNYVAALLNDCLCGVHYLFADKLLQGLIGYGHQPFRSLIALLVLVAAAVLPAHYAYEAGDFAPNSAVIQTSLDWKEELSSSNPAKTWSDVSQAGQDWETFSPIAYGIDVVVPIINFGQTEAWAPSTTRGRWGRILWWLKWLLSTAGWIVTALGAAAITGLIRRD</sequence>
<evidence type="ECO:0000256" key="1">
    <source>
        <dbReference type="SAM" id="Phobius"/>
    </source>
</evidence>
<dbReference type="Proteomes" id="UP000478892">
    <property type="component" value="Unassembled WGS sequence"/>
</dbReference>
<accession>A0A6L6WH97</accession>
<feature type="transmembrane region" description="Helical" evidence="1">
    <location>
        <begin position="454"/>
        <end position="475"/>
    </location>
</feature>
<keyword evidence="1" id="KW-0812">Transmembrane</keyword>
<dbReference type="RefSeq" id="WP_157023047.1">
    <property type="nucleotide sequence ID" value="NZ_WQLV01000008.1"/>
</dbReference>